<dbReference type="Pfam" id="PF08282">
    <property type="entry name" value="Hydrolase_3"/>
    <property type="match status" value="1"/>
</dbReference>
<dbReference type="SFLD" id="SFLDG01144">
    <property type="entry name" value="C2.B.4:_PGP_Like"/>
    <property type="match status" value="1"/>
</dbReference>
<keyword evidence="2" id="KW-1185">Reference proteome</keyword>
<dbReference type="PROSITE" id="PS01229">
    <property type="entry name" value="COF_2"/>
    <property type="match status" value="1"/>
</dbReference>
<evidence type="ECO:0000313" key="2">
    <source>
        <dbReference type="Proteomes" id="UP001649381"/>
    </source>
</evidence>
<dbReference type="SFLD" id="SFLDS00003">
    <property type="entry name" value="Haloacid_Dehalogenase"/>
    <property type="match status" value="1"/>
</dbReference>
<dbReference type="Proteomes" id="UP001649381">
    <property type="component" value="Unassembled WGS sequence"/>
</dbReference>
<dbReference type="RefSeq" id="WP_236332111.1">
    <property type="nucleotide sequence ID" value="NZ_JAKIJS010000001.1"/>
</dbReference>
<keyword evidence="1" id="KW-0378">Hydrolase</keyword>
<dbReference type="PANTHER" id="PTHR10000">
    <property type="entry name" value="PHOSPHOSERINE PHOSPHATASE"/>
    <property type="match status" value="1"/>
</dbReference>
<name>A0ABS9GZ13_9BACL</name>
<gene>
    <name evidence="1" type="ORF">L2716_04275</name>
</gene>
<dbReference type="GO" id="GO:0016787">
    <property type="term" value="F:hydrolase activity"/>
    <property type="evidence" value="ECO:0007669"/>
    <property type="project" value="UniProtKB-KW"/>
</dbReference>
<organism evidence="1 2">
    <name type="scientific">Pseudalkalibacillus berkeleyi</name>
    <dbReference type="NCBI Taxonomy" id="1069813"/>
    <lineage>
        <taxon>Bacteria</taxon>
        <taxon>Bacillati</taxon>
        <taxon>Bacillota</taxon>
        <taxon>Bacilli</taxon>
        <taxon>Bacillales</taxon>
        <taxon>Fictibacillaceae</taxon>
        <taxon>Pseudalkalibacillus</taxon>
    </lineage>
</organism>
<dbReference type="CDD" id="cd07517">
    <property type="entry name" value="HAD_HPP"/>
    <property type="match status" value="1"/>
</dbReference>
<dbReference type="InterPro" id="IPR023214">
    <property type="entry name" value="HAD_sf"/>
</dbReference>
<dbReference type="PANTHER" id="PTHR10000:SF25">
    <property type="entry name" value="PHOSPHATASE YKRA-RELATED"/>
    <property type="match status" value="1"/>
</dbReference>
<comment type="caution">
    <text evidence="1">The sequence shown here is derived from an EMBL/GenBank/DDBJ whole genome shotgun (WGS) entry which is preliminary data.</text>
</comment>
<dbReference type="NCBIfam" id="TIGR01484">
    <property type="entry name" value="HAD-SF-IIB"/>
    <property type="match status" value="1"/>
</dbReference>
<dbReference type="InterPro" id="IPR000150">
    <property type="entry name" value="Cof"/>
</dbReference>
<dbReference type="EMBL" id="JAKIJS010000001">
    <property type="protein sequence ID" value="MCF6136935.1"/>
    <property type="molecule type" value="Genomic_DNA"/>
</dbReference>
<dbReference type="Gene3D" id="3.30.1240.10">
    <property type="match status" value="1"/>
</dbReference>
<dbReference type="SFLD" id="SFLDG01140">
    <property type="entry name" value="C2.B:_Phosphomannomutase_and_P"/>
    <property type="match status" value="1"/>
</dbReference>
<dbReference type="NCBIfam" id="TIGR00099">
    <property type="entry name" value="Cof-subfamily"/>
    <property type="match status" value="1"/>
</dbReference>
<dbReference type="Gene3D" id="3.40.50.1000">
    <property type="entry name" value="HAD superfamily/HAD-like"/>
    <property type="match status" value="1"/>
</dbReference>
<protein>
    <submittedName>
        <fullName evidence="1">Cof-type HAD-IIB family hydrolase</fullName>
    </submittedName>
</protein>
<evidence type="ECO:0000313" key="1">
    <source>
        <dbReference type="EMBL" id="MCF6136935.1"/>
    </source>
</evidence>
<accession>A0ABS9GZ13</accession>
<dbReference type="SUPFAM" id="SSF56784">
    <property type="entry name" value="HAD-like"/>
    <property type="match status" value="1"/>
</dbReference>
<dbReference type="InterPro" id="IPR006379">
    <property type="entry name" value="HAD-SF_hydro_IIB"/>
</dbReference>
<dbReference type="InterPro" id="IPR036412">
    <property type="entry name" value="HAD-like_sf"/>
</dbReference>
<proteinExistence type="predicted"/>
<reference evidence="1 2" key="1">
    <citation type="submission" date="2022-01" db="EMBL/GenBank/DDBJ databases">
        <title>Alkalihalobacillus sp. EGI L200015, a novel bacterium isolated from a salt lake sediment.</title>
        <authorList>
            <person name="Gao L."/>
            <person name="Fang B.-Z."/>
            <person name="Li W.-J."/>
        </authorList>
    </citation>
    <scope>NUCLEOTIDE SEQUENCE [LARGE SCALE GENOMIC DNA]</scope>
    <source>
        <strain evidence="1 2">KCTC 12718</strain>
    </source>
</reference>
<sequence>MNNKIVFFDIDGTLLDHDKKLPKGTVEAIKELDEKNIPMIIATGRAPFMFSGLRSELGIQSFVSFNGQYVSCEGECVFENPLDETILKQLVTQSSEHDHPMVFLNTKEGRTTHVQHPHVQKSMDDLKLEHPKHDPDFYQGRSIFQALLYCDNNEKETFYRNAYQDFNFIRWHQYSIDVLPRTGSKAVGIEKMIEHLGYRQEDVIAFGDGLNDLEMLEYAGTGVAMGNAKNAAKKSADFITKAVDEDGIRYGLKHIGLID</sequence>